<evidence type="ECO:0000313" key="1">
    <source>
        <dbReference type="EMBL" id="PHM27679.1"/>
    </source>
</evidence>
<name>A0A2G0MYX1_9GAMM</name>
<dbReference type="EMBL" id="NIBU01000108">
    <property type="protein sequence ID" value="PHM27679.1"/>
    <property type="molecule type" value="Genomic_DNA"/>
</dbReference>
<reference evidence="1 2" key="1">
    <citation type="journal article" date="2017" name="Nat. Microbiol.">
        <title>Natural product diversity associated with the nematode symbionts Photorhabdus and Xenorhabdus.</title>
        <authorList>
            <person name="Tobias N.J."/>
            <person name="Wolff H."/>
            <person name="Djahanschiri B."/>
            <person name="Grundmann F."/>
            <person name="Kronenwerth M."/>
            <person name="Shi Y.M."/>
            <person name="Simonyi S."/>
            <person name="Grun P."/>
            <person name="Shapiro-Ilan D."/>
            <person name="Pidot S.J."/>
            <person name="Stinear T.P."/>
            <person name="Ebersberger I."/>
            <person name="Bode H.B."/>
        </authorList>
    </citation>
    <scope>NUCLEOTIDE SEQUENCE [LARGE SCALE GENOMIC DNA]</scope>
    <source>
        <strain evidence="1 2">DSM 16336</strain>
    </source>
</reference>
<accession>A0A2G0MYX1</accession>
<gene>
    <name evidence="1" type="ORF">Xinn_03943</name>
</gene>
<proteinExistence type="predicted"/>
<sequence>MEESEKIIISSEYDFISFVKNMLSTENIESDEFVFPDIEFIGWPTLDIDVQGEPQRYKSSLTASMLFGMADLTEEIYRAFAIFRYSTSNLTNLTESDKKALDIVYYVTEGSSRARGQADRAINGALKFLNNAVKKMNGIQALGMVVALTTCASTVGWHWLSEYYETQRHDNKTKVELINAATQSVVDGQKIIVDALIHGQTKESKEILLRGEEGKTRLVKKLSADDSVQQVALGSRIIDRAELNAMNTRQKIDRVRDDKTAIFFINGLNWSGVANQDLSISVINSSTGETLTLKTTEAAILPNELLALSSSLTTRDEMKIRYLEVKENGKITVIWCRHEILNQRARQRIWTAARNDALFLA</sequence>
<keyword evidence="2" id="KW-1185">Reference proteome</keyword>
<evidence type="ECO:0000313" key="2">
    <source>
        <dbReference type="Proteomes" id="UP000224871"/>
    </source>
</evidence>
<comment type="caution">
    <text evidence="1">The sequence shown here is derived from an EMBL/GenBank/DDBJ whole genome shotgun (WGS) entry which is preliminary data.</text>
</comment>
<organism evidence="1 2">
    <name type="scientific">Xenorhabdus innexi</name>
    <dbReference type="NCBI Taxonomy" id="290109"/>
    <lineage>
        <taxon>Bacteria</taxon>
        <taxon>Pseudomonadati</taxon>
        <taxon>Pseudomonadota</taxon>
        <taxon>Gammaproteobacteria</taxon>
        <taxon>Enterobacterales</taxon>
        <taxon>Morganellaceae</taxon>
        <taxon>Xenorhabdus</taxon>
    </lineage>
</organism>
<dbReference type="Proteomes" id="UP000224871">
    <property type="component" value="Unassembled WGS sequence"/>
</dbReference>
<protein>
    <submittedName>
        <fullName evidence="1">Uncharacterized protein</fullName>
    </submittedName>
</protein>